<keyword evidence="2" id="KW-1185">Reference proteome</keyword>
<dbReference type="Proteomes" id="UP000815677">
    <property type="component" value="Unassembled WGS sequence"/>
</dbReference>
<sequence length="275" mass="29990">MPPVYSTLHPPRIWLEAVPLEGRDPLLPELFLVHNHPHAMHLPGNRRGRVFLYVQDTSRKGLAKSWDFEQTLETPTGDAAYLQSLGLLQLRSGDTVFSRAQGSDDPSKDVPMVWVVGSELLTSESRVAYRVARDPMLGHPLERTLERPTVQSVNNEPTLVGGVAFERTGIAKSVQGARAYTLGTSYEVPRNAVAPGAAFKVSNTEDHEAAAMKQNFIEASTSIAMQCMELGPEPVVTALRQAADLNNVPAYAIDGNYAYGTTQLNIAAAQQPDTK</sequence>
<protein>
    <submittedName>
        <fullName evidence="1">Uncharacterized protein</fullName>
    </submittedName>
</protein>
<name>A0ABQ0KYT5_MYCCL</name>
<reference evidence="1" key="1">
    <citation type="submission" date="2014-09" db="EMBL/GenBank/DDBJ databases">
        <title>Genome sequence of the luminous mushroom Mycena chlorophos for searching fungal bioluminescence genes.</title>
        <authorList>
            <person name="Tanaka Y."/>
            <person name="Kasuga D."/>
            <person name="Oba Y."/>
            <person name="Hase S."/>
            <person name="Sato K."/>
            <person name="Oba Y."/>
            <person name="Sakakibara Y."/>
        </authorList>
    </citation>
    <scope>NUCLEOTIDE SEQUENCE</scope>
</reference>
<evidence type="ECO:0000313" key="2">
    <source>
        <dbReference type="Proteomes" id="UP000815677"/>
    </source>
</evidence>
<dbReference type="EMBL" id="DF838987">
    <property type="protein sequence ID" value="GAT43432.1"/>
    <property type="molecule type" value="Genomic_DNA"/>
</dbReference>
<gene>
    <name evidence="1" type="ORF">MCHLO_01112</name>
</gene>
<organism evidence="1 2">
    <name type="scientific">Mycena chlorophos</name>
    <name type="common">Agaric fungus</name>
    <name type="synonym">Agaricus chlorophos</name>
    <dbReference type="NCBI Taxonomy" id="658473"/>
    <lineage>
        <taxon>Eukaryota</taxon>
        <taxon>Fungi</taxon>
        <taxon>Dikarya</taxon>
        <taxon>Basidiomycota</taxon>
        <taxon>Agaricomycotina</taxon>
        <taxon>Agaricomycetes</taxon>
        <taxon>Agaricomycetidae</taxon>
        <taxon>Agaricales</taxon>
        <taxon>Marasmiineae</taxon>
        <taxon>Mycenaceae</taxon>
        <taxon>Mycena</taxon>
    </lineage>
</organism>
<accession>A0ABQ0KYT5</accession>
<proteinExistence type="predicted"/>
<evidence type="ECO:0000313" key="1">
    <source>
        <dbReference type="EMBL" id="GAT43432.1"/>
    </source>
</evidence>
<feature type="non-terminal residue" evidence="1">
    <location>
        <position position="275"/>
    </location>
</feature>